<feature type="region of interest" description="Disordered" evidence="1">
    <location>
        <begin position="135"/>
        <end position="176"/>
    </location>
</feature>
<dbReference type="Proteomes" id="UP000765509">
    <property type="component" value="Unassembled WGS sequence"/>
</dbReference>
<name>A0A9Q3KD66_9BASI</name>
<accession>A0A9Q3KD66</accession>
<reference evidence="2" key="1">
    <citation type="submission" date="2021-03" db="EMBL/GenBank/DDBJ databases">
        <title>Draft genome sequence of rust myrtle Austropuccinia psidii MF-1, a brazilian biotype.</title>
        <authorList>
            <person name="Quecine M.C."/>
            <person name="Pachon D.M.R."/>
            <person name="Bonatelli M.L."/>
            <person name="Correr F.H."/>
            <person name="Franceschini L.M."/>
            <person name="Leite T.F."/>
            <person name="Margarido G.R.A."/>
            <person name="Almeida C.A."/>
            <person name="Ferrarezi J.A."/>
            <person name="Labate C.A."/>
        </authorList>
    </citation>
    <scope>NUCLEOTIDE SEQUENCE</scope>
    <source>
        <strain evidence="2">MF-1</strain>
    </source>
</reference>
<keyword evidence="3" id="KW-1185">Reference proteome</keyword>
<feature type="region of interest" description="Disordered" evidence="1">
    <location>
        <begin position="44"/>
        <end position="95"/>
    </location>
</feature>
<dbReference type="AlphaFoldDB" id="A0A9Q3KD66"/>
<dbReference type="EMBL" id="AVOT02101030">
    <property type="protein sequence ID" value="MBW0577637.1"/>
    <property type="molecule type" value="Genomic_DNA"/>
</dbReference>
<feature type="compositionally biased region" description="Polar residues" evidence="1">
    <location>
        <begin position="52"/>
        <end position="86"/>
    </location>
</feature>
<evidence type="ECO:0000256" key="1">
    <source>
        <dbReference type="SAM" id="MobiDB-lite"/>
    </source>
</evidence>
<evidence type="ECO:0000313" key="3">
    <source>
        <dbReference type="Proteomes" id="UP000765509"/>
    </source>
</evidence>
<proteinExistence type="predicted"/>
<protein>
    <submittedName>
        <fullName evidence="2">Uncharacterized protein</fullName>
    </submittedName>
</protein>
<comment type="caution">
    <text evidence="2">The sequence shown here is derived from an EMBL/GenBank/DDBJ whole genome shotgun (WGS) entry which is preliminary data.</text>
</comment>
<organism evidence="2 3">
    <name type="scientific">Austropuccinia psidii MF-1</name>
    <dbReference type="NCBI Taxonomy" id="1389203"/>
    <lineage>
        <taxon>Eukaryota</taxon>
        <taxon>Fungi</taxon>
        <taxon>Dikarya</taxon>
        <taxon>Basidiomycota</taxon>
        <taxon>Pucciniomycotina</taxon>
        <taxon>Pucciniomycetes</taxon>
        <taxon>Pucciniales</taxon>
        <taxon>Sphaerophragmiaceae</taxon>
        <taxon>Austropuccinia</taxon>
    </lineage>
</organism>
<evidence type="ECO:0000313" key="2">
    <source>
        <dbReference type="EMBL" id="MBW0577637.1"/>
    </source>
</evidence>
<gene>
    <name evidence="2" type="ORF">O181_117352</name>
</gene>
<sequence>MHEVISFLLRIKPSPISESSVRQSSSEESYQNIASNPFLFLAQERHPRMQPSMPTSIPQKLSPESTLQNTSPASEMTKPMSVSSKDSPLGSVKHDERAPVIALSEDMAQTNAKPGIKEEAGRYADSFEDDVACGSTQVKSLHSKSPPPSLHNAFVDEESDLGLRPPQNQNSNCKPEKMGKIFSMFQFLR</sequence>